<comment type="caution">
    <text evidence="1">The sequence shown here is derived from an EMBL/GenBank/DDBJ whole genome shotgun (WGS) entry which is preliminary data.</text>
</comment>
<evidence type="ECO:0000313" key="1">
    <source>
        <dbReference type="EMBL" id="ORY73818.1"/>
    </source>
</evidence>
<organism evidence="1 2">
    <name type="scientific">Leucosporidium creatinivorum</name>
    <dbReference type="NCBI Taxonomy" id="106004"/>
    <lineage>
        <taxon>Eukaryota</taxon>
        <taxon>Fungi</taxon>
        <taxon>Dikarya</taxon>
        <taxon>Basidiomycota</taxon>
        <taxon>Pucciniomycotina</taxon>
        <taxon>Microbotryomycetes</taxon>
        <taxon>Leucosporidiales</taxon>
        <taxon>Leucosporidium</taxon>
    </lineage>
</organism>
<dbReference type="OrthoDB" id="2519410at2759"/>
<evidence type="ECO:0000313" key="2">
    <source>
        <dbReference type="Proteomes" id="UP000193467"/>
    </source>
</evidence>
<accession>A0A1Y2EQJ8</accession>
<dbReference type="EMBL" id="MCGR01000044">
    <property type="protein sequence ID" value="ORY73818.1"/>
    <property type="molecule type" value="Genomic_DNA"/>
</dbReference>
<dbReference type="AlphaFoldDB" id="A0A1Y2EQJ8"/>
<proteinExistence type="predicted"/>
<sequence>MIPPLPTEILHHIIKLSLPVVSFRTYRERYDLLLAYSLVDSTWRVLSQQELQQHLYFRQGMSPPSFKLPARHNRRMYLGGKRPAVGQPVPDAELSNYSHLLRSGIKHLTIIYSTMTVEDLMLCDGAPDIISLRRIPTELTSHLSQNSKHYTYTSRYSAASSLPFLSGLFPTLPSPFLPL</sequence>
<gene>
    <name evidence="1" type="ORF">BCR35DRAFT_144962</name>
</gene>
<dbReference type="InParanoid" id="A0A1Y2EQJ8"/>
<name>A0A1Y2EQJ8_9BASI</name>
<keyword evidence="2" id="KW-1185">Reference proteome</keyword>
<reference evidence="1 2" key="1">
    <citation type="submission" date="2016-07" db="EMBL/GenBank/DDBJ databases">
        <title>Pervasive Adenine N6-methylation of Active Genes in Fungi.</title>
        <authorList>
            <consortium name="DOE Joint Genome Institute"/>
            <person name="Mondo S.J."/>
            <person name="Dannebaum R.O."/>
            <person name="Kuo R.C."/>
            <person name="Labutti K."/>
            <person name="Haridas S."/>
            <person name="Kuo A."/>
            <person name="Salamov A."/>
            <person name="Ahrendt S.R."/>
            <person name="Lipzen A."/>
            <person name="Sullivan W."/>
            <person name="Andreopoulos W.B."/>
            <person name="Clum A."/>
            <person name="Lindquist E."/>
            <person name="Daum C."/>
            <person name="Ramamoorthy G.K."/>
            <person name="Gryganskyi A."/>
            <person name="Culley D."/>
            <person name="Magnuson J.K."/>
            <person name="James T.Y."/>
            <person name="O'Malley M.A."/>
            <person name="Stajich J.E."/>
            <person name="Spatafora J.W."/>
            <person name="Visel A."/>
            <person name="Grigoriev I.V."/>
        </authorList>
    </citation>
    <scope>NUCLEOTIDE SEQUENCE [LARGE SCALE GENOMIC DNA]</scope>
    <source>
        <strain evidence="1 2">62-1032</strain>
    </source>
</reference>
<protein>
    <submittedName>
        <fullName evidence="1">Uncharacterized protein</fullName>
    </submittedName>
</protein>
<dbReference type="Proteomes" id="UP000193467">
    <property type="component" value="Unassembled WGS sequence"/>
</dbReference>